<reference evidence="6" key="1">
    <citation type="submission" date="2021-04" db="EMBL/GenBank/DDBJ databases">
        <title>Genomic features of Candidatus Phytoplasma meliae isolate ChTYXIII (1SrXIII-G).</title>
        <authorList>
            <person name="Fernandez F.D."/>
            <person name="Conci L.R."/>
        </authorList>
    </citation>
    <scope>NUCLEOTIDE SEQUENCE [LARGE SCALE GENOMIC DNA]</scope>
    <source>
        <strain evidence="6">ChTYXIII-Mo</strain>
    </source>
</reference>
<dbReference type="Proteomes" id="UP001195571">
    <property type="component" value="Unassembled WGS sequence"/>
</dbReference>
<gene>
    <name evidence="6" type="ORF">CHTY_002445</name>
</gene>
<evidence type="ECO:0000256" key="1">
    <source>
        <dbReference type="ARBA" id="ARBA00004141"/>
    </source>
</evidence>
<dbReference type="CDD" id="cd16914">
    <property type="entry name" value="EcfT"/>
    <property type="match status" value="1"/>
</dbReference>
<comment type="subcellular location">
    <subcellularLocation>
        <location evidence="1">Membrane</location>
        <topology evidence="1">Multi-pass membrane protein</topology>
    </subcellularLocation>
</comment>
<evidence type="ECO:0000313" key="7">
    <source>
        <dbReference type="Proteomes" id="UP001195571"/>
    </source>
</evidence>
<evidence type="ECO:0000256" key="4">
    <source>
        <dbReference type="ARBA" id="ARBA00023136"/>
    </source>
</evidence>
<comment type="caution">
    <text evidence="6">The sequence shown here is derived from an EMBL/GenBank/DDBJ whole genome shotgun (WGS) entry which is preliminary data.</text>
</comment>
<feature type="transmembrane region" description="Helical" evidence="5">
    <location>
        <begin position="185"/>
        <end position="206"/>
    </location>
</feature>
<dbReference type="Pfam" id="PF02361">
    <property type="entry name" value="CbiQ"/>
    <property type="match status" value="1"/>
</dbReference>
<keyword evidence="7" id="KW-1185">Reference proteome</keyword>
<accession>A0ABS5CYN2</accession>
<proteinExistence type="predicted"/>
<evidence type="ECO:0000313" key="6">
    <source>
        <dbReference type="EMBL" id="MBP5836077.1"/>
    </source>
</evidence>
<feature type="transmembrane region" description="Helical" evidence="5">
    <location>
        <begin position="21"/>
        <end position="42"/>
    </location>
</feature>
<keyword evidence="4 5" id="KW-0472">Membrane</keyword>
<name>A0ABS5CYN2_9MOLU</name>
<dbReference type="EMBL" id="JACAOD020000010">
    <property type="protein sequence ID" value="MBP5836077.1"/>
    <property type="molecule type" value="Genomic_DNA"/>
</dbReference>
<evidence type="ECO:0000256" key="5">
    <source>
        <dbReference type="SAM" id="Phobius"/>
    </source>
</evidence>
<protein>
    <submittedName>
        <fullName evidence="6">Energy-coupling factor transporter transmembrane protein EcfT</fullName>
    </submittedName>
</protein>
<feature type="transmembrane region" description="Helical" evidence="5">
    <location>
        <begin position="146"/>
        <end position="165"/>
    </location>
</feature>
<feature type="transmembrane region" description="Helical" evidence="5">
    <location>
        <begin position="120"/>
        <end position="137"/>
    </location>
</feature>
<evidence type="ECO:0000256" key="3">
    <source>
        <dbReference type="ARBA" id="ARBA00022989"/>
    </source>
</evidence>
<feature type="transmembrane region" description="Helical" evidence="5">
    <location>
        <begin position="90"/>
        <end position="108"/>
    </location>
</feature>
<dbReference type="RefSeq" id="WP_203552340.1">
    <property type="nucleotide sequence ID" value="NZ_JACAOD020000010.1"/>
</dbReference>
<keyword evidence="3 5" id="KW-1133">Transmembrane helix</keyword>
<sequence>MNKQNLTNSFLKPTLINQIHPSLKIIVFIFLLILVLSLPINIDSNSDLIDVQNCKIFAFYLIAFFSLVASCYFLGLAIHDFWSKIKNLRFFILFSLLLNLTKVPSMSSQEVWCSIQVFDYHSWTFGVLFIFVLFYHFTQKKITFKLSYFLVLFGCVFILPSYLSFLPLSSNFNCYYLPQAAGIKIILIMMRLLMIIMFFFIFNKITSFMEIQDGLEMILSPLKKLKIPIEIFTLMLSLIFMANSFLLQETNKILKAQISRGMDLHKKNLFKKIHHLLSLLIPIFVLVFKRSMVLSNAMEIRGYVLGAPRTKMRVYRLHKIDFGVILISLLFLGLKILLF</sequence>
<feature type="transmembrane region" description="Helical" evidence="5">
    <location>
        <begin position="57"/>
        <end position="78"/>
    </location>
</feature>
<dbReference type="PANTHER" id="PTHR33514:SF13">
    <property type="entry name" value="PROTEIN ABCI12, CHLOROPLASTIC"/>
    <property type="match status" value="1"/>
</dbReference>
<dbReference type="InterPro" id="IPR003339">
    <property type="entry name" value="ABC/ECF_trnsptr_transmembrane"/>
</dbReference>
<keyword evidence="2 5" id="KW-0812">Transmembrane</keyword>
<organism evidence="6 7">
    <name type="scientific">Candidatus Phytoplasma meliae</name>
    <dbReference type="NCBI Taxonomy" id="1848402"/>
    <lineage>
        <taxon>Bacteria</taxon>
        <taxon>Bacillati</taxon>
        <taxon>Mycoplasmatota</taxon>
        <taxon>Mollicutes</taxon>
        <taxon>Acholeplasmatales</taxon>
        <taxon>Acholeplasmataceae</taxon>
        <taxon>Candidatus Phytoplasma</taxon>
        <taxon>16SrXIII (Mexican periwinkle virescence group)</taxon>
    </lineage>
</organism>
<feature type="transmembrane region" description="Helical" evidence="5">
    <location>
        <begin position="269"/>
        <end position="288"/>
    </location>
</feature>
<evidence type="ECO:0000256" key="2">
    <source>
        <dbReference type="ARBA" id="ARBA00022692"/>
    </source>
</evidence>
<dbReference type="PANTHER" id="PTHR33514">
    <property type="entry name" value="PROTEIN ABCI12, CHLOROPLASTIC"/>
    <property type="match status" value="1"/>
</dbReference>
<feature type="transmembrane region" description="Helical" evidence="5">
    <location>
        <begin position="227"/>
        <end position="247"/>
    </location>
</feature>
<feature type="transmembrane region" description="Helical" evidence="5">
    <location>
        <begin position="320"/>
        <end position="338"/>
    </location>
</feature>